<dbReference type="EMBL" id="BAAACF010000001">
    <property type="protein sequence ID" value="GAA0719821.1"/>
    <property type="molecule type" value="Genomic_DNA"/>
</dbReference>
<dbReference type="InterPro" id="IPR055101">
    <property type="entry name" value="AIPR_N"/>
</dbReference>
<comment type="caution">
    <text evidence="3">The sequence shown here is derived from an EMBL/GenBank/DDBJ whole genome shotgun (WGS) entry which is preliminary data.</text>
</comment>
<sequence>MDMKDFRKDFLEDIKSTAAAVGEGSSSAFVQISTEYLISAEVLPDFIFSFFIGTGKNNRKYRVDGYVLDEFDYTMNLIVADYSGSEGERVVTRSQAIQIFDRLLYFIDEAYGDRLYKEIEISTPCADLVELLRSNKSRIRKYRLLLITDGYMSDRIDVLPSKLIGDIEAELQIWDIERLFKVCFSDTGRQNIEIDFKAYTGKGIPCLEASGTATDEYRSFLCIIPGHILADIYDYFGSQLLEGNVRSFLSTKVAVNKKIRETILKVPNMFFAFNNGVSATAMDLVIENLEDGKYITHAKDFQIINGGQTTASLSNARHKDKANLEDVFVQMKITEIDADADKSGELIRNISRSSNSQNKVNDADFFSTHPFHIRMEQISRRIFAPAIGGTQYDTRWFYERARGQYLQAQMRMTKSEKNKFVAQHPKKQLLTKTDLAKVRNSWRGLPHIVSRGAQTNFMNFAEWIDTEWSSSDVRFNEKYFQESVALTILFKHTENIVTHQLWYEQGYRANIVTYSIALLHELVKSQFPDKEIDMQIIWNRQSVPEVITNELVNITKAVFETITDSKRETINVTQWCKREACWAKVRNNKILLSNKIEKVLVDKTQIQSAEKEARKDQKLISGVEAQTKVLEYGAENWKRVKEFVLVKKLITPEVFTALKVAIQIPIKLPNSYQSQKLLELLDKAYSEGYKNEKLV</sequence>
<evidence type="ECO:0000259" key="2">
    <source>
        <dbReference type="Pfam" id="PF22879"/>
    </source>
</evidence>
<dbReference type="Proteomes" id="UP001500339">
    <property type="component" value="Unassembled WGS sequence"/>
</dbReference>
<dbReference type="RefSeq" id="WP_343766983.1">
    <property type="nucleotide sequence ID" value="NZ_BAAACF010000001.1"/>
</dbReference>
<name>A0ABN1IRH7_9CLOT</name>
<proteinExistence type="predicted"/>
<protein>
    <submittedName>
        <fullName evidence="3">AIPR family protein</fullName>
    </submittedName>
</protein>
<dbReference type="Pfam" id="PF10592">
    <property type="entry name" value="AIPR"/>
    <property type="match status" value="1"/>
</dbReference>
<evidence type="ECO:0000259" key="1">
    <source>
        <dbReference type="Pfam" id="PF10592"/>
    </source>
</evidence>
<accession>A0ABN1IRH7</accession>
<dbReference type="Pfam" id="PF22879">
    <property type="entry name" value="AIPR_N"/>
    <property type="match status" value="1"/>
</dbReference>
<dbReference type="InterPro" id="IPR018891">
    <property type="entry name" value="AIPR_C"/>
</dbReference>
<reference evidence="3 4" key="1">
    <citation type="journal article" date="2019" name="Int. J. Syst. Evol. Microbiol.">
        <title>The Global Catalogue of Microorganisms (GCM) 10K type strain sequencing project: providing services to taxonomists for standard genome sequencing and annotation.</title>
        <authorList>
            <consortium name="The Broad Institute Genomics Platform"/>
            <consortium name="The Broad Institute Genome Sequencing Center for Infectious Disease"/>
            <person name="Wu L."/>
            <person name="Ma J."/>
        </authorList>
    </citation>
    <scope>NUCLEOTIDE SEQUENCE [LARGE SCALE GENOMIC DNA]</scope>
    <source>
        <strain evidence="3 4">JCM 1405</strain>
    </source>
</reference>
<evidence type="ECO:0000313" key="3">
    <source>
        <dbReference type="EMBL" id="GAA0719821.1"/>
    </source>
</evidence>
<feature type="domain" description="Abortive infection phage resistance protein N-terminal" evidence="2">
    <location>
        <begin position="29"/>
        <end position="181"/>
    </location>
</feature>
<keyword evidence="4" id="KW-1185">Reference proteome</keyword>
<organism evidence="3 4">
    <name type="scientific">Clostridium malenominatum</name>
    <dbReference type="NCBI Taxonomy" id="1539"/>
    <lineage>
        <taxon>Bacteria</taxon>
        <taxon>Bacillati</taxon>
        <taxon>Bacillota</taxon>
        <taxon>Clostridia</taxon>
        <taxon>Eubacteriales</taxon>
        <taxon>Clostridiaceae</taxon>
        <taxon>Clostridium</taxon>
    </lineage>
</organism>
<feature type="domain" description="Abortive phage infection protein C-terminal" evidence="1">
    <location>
        <begin position="241"/>
        <end position="565"/>
    </location>
</feature>
<gene>
    <name evidence="3" type="ORF">GCM10008905_08340</name>
</gene>
<evidence type="ECO:0000313" key="4">
    <source>
        <dbReference type="Proteomes" id="UP001500339"/>
    </source>
</evidence>